<feature type="transmembrane region" description="Helical" evidence="1">
    <location>
        <begin position="109"/>
        <end position="132"/>
    </location>
</feature>
<evidence type="ECO:0000313" key="2">
    <source>
        <dbReference type="EMBL" id="KKN55516.1"/>
    </source>
</evidence>
<keyword evidence="1" id="KW-1133">Transmembrane helix</keyword>
<dbReference type="InterPro" id="IPR018723">
    <property type="entry name" value="DUF2254_membrane"/>
</dbReference>
<evidence type="ECO:0008006" key="3">
    <source>
        <dbReference type="Google" id="ProtNLM"/>
    </source>
</evidence>
<dbReference type="Pfam" id="PF10011">
    <property type="entry name" value="DUF2254"/>
    <property type="match status" value="1"/>
</dbReference>
<protein>
    <recommendedName>
        <fullName evidence="3">DUF2254 domain-containing protein</fullName>
    </recommendedName>
</protein>
<sequence length="429" mass="46741">MESFISVDRLRFLLTRFRDRLWVRPLVVCLLSIAAVFAAKLADGTHLKEIVPEITPDSIETLLSVMASSMLVIATFSVGSMVSAFASASSTATPRSFSLVAADNSSKNALSTFVGAFIFSVVALTAFENAYFDKAGIFILYVLTVGVFAIVVITFVRWVDSIARLGRLGQTIKMVEKATSDAMKWRRGSPTLGGIVKKEGQTGQHKVFASDIGYVQHIDISVIQGWAEDHKAQVVLAVLPGKFVSPEKVLAYVDILPSDLANTDFSCIIDAFQIGDDRYFSDDPRFGLVVLSEIAGRALSPAINDPGSAIKIIGTMVRLFSLWNEPEKEESKEPEYDRVAVPEIEMQDMFDDAFTAIARDGAGTVEVCIRLQKALHSLALLGDDAMRDAAKYHGNLALERAQKALVIEHDLKAVQNAASFATDSAKFTD</sequence>
<gene>
    <name evidence="2" type="ORF">LCGC14_0581350</name>
</gene>
<feature type="transmembrane region" description="Helical" evidence="1">
    <location>
        <begin position="62"/>
        <end position="88"/>
    </location>
</feature>
<keyword evidence="1" id="KW-0812">Transmembrane</keyword>
<accession>A0A0F9U2F7</accession>
<name>A0A0F9U2F7_9ZZZZ</name>
<keyword evidence="1" id="KW-0472">Membrane</keyword>
<reference evidence="2" key="1">
    <citation type="journal article" date="2015" name="Nature">
        <title>Complex archaea that bridge the gap between prokaryotes and eukaryotes.</title>
        <authorList>
            <person name="Spang A."/>
            <person name="Saw J.H."/>
            <person name="Jorgensen S.L."/>
            <person name="Zaremba-Niedzwiedzka K."/>
            <person name="Martijn J."/>
            <person name="Lind A.E."/>
            <person name="van Eijk R."/>
            <person name="Schleper C."/>
            <person name="Guy L."/>
            <person name="Ettema T.J."/>
        </authorList>
    </citation>
    <scope>NUCLEOTIDE SEQUENCE</scope>
</reference>
<dbReference type="AlphaFoldDB" id="A0A0F9U2F7"/>
<comment type="caution">
    <text evidence="2">The sequence shown here is derived from an EMBL/GenBank/DDBJ whole genome shotgun (WGS) entry which is preliminary data.</text>
</comment>
<evidence type="ECO:0000256" key="1">
    <source>
        <dbReference type="SAM" id="Phobius"/>
    </source>
</evidence>
<feature type="transmembrane region" description="Helical" evidence="1">
    <location>
        <begin position="138"/>
        <end position="159"/>
    </location>
</feature>
<organism evidence="2">
    <name type="scientific">marine sediment metagenome</name>
    <dbReference type="NCBI Taxonomy" id="412755"/>
    <lineage>
        <taxon>unclassified sequences</taxon>
        <taxon>metagenomes</taxon>
        <taxon>ecological metagenomes</taxon>
    </lineage>
</organism>
<proteinExistence type="predicted"/>
<feature type="transmembrane region" description="Helical" evidence="1">
    <location>
        <begin position="21"/>
        <end position="42"/>
    </location>
</feature>
<dbReference type="EMBL" id="LAZR01000881">
    <property type="protein sequence ID" value="KKN55516.1"/>
    <property type="molecule type" value="Genomic_DNA"/>
</dbReference>